<dbReference type="InterPro" id="IPR019639">
    <property type="entry name" value="DUF2505"/>
</dbReference>
<comment type="caution">
    <text evidence="1">The sequence shown here is derived from an EMBL/GenBank/DDBJ whole genome shotgun (WGS) entry which is preliminary data.</text>
</comment>
<organism evidence="1 2">
    <name type="scientific">Nocardioides salarius</name>
    <dbReference type="NCBI Taxonomy" id="374513"/>
    <lineage>
        <taxon>Bacteria</taxon>
        <taxon>Bacillati</taxon>
        <taxon>Actinomycetota</taxon>
        <taxon>Actinomycetes</taxon>
        <taxon>Propionibacteriales</taxon>
        <taxon>Nocardioidaceae</taxon>
        <taxon>Nocardioides</taxon>
    </lineage>
</organism>
<dbReference type="Pfam" id="PF10698">
    <property type="entry name" value="DUF2505"/>
    <property type="match status" value="1"/>
</dbReference>
<proteinExistence type="predicted"/>
<protein>
    <recommendedName>
        <fullName evidence="3">DUF2505 domain-containing protein</fullName>
    </recommendedName>
</protein>
<gene>
    <name evidence="1" type="ORF">JOE61_001066</name>
</gene>
<accession>A0ABS2M7T8</accession>
<reference evidence="1 2" key="1">
    <citation type="submission" date="2021-01" db="EMBL/GenBank/DDBJ databases">
        <title>Sequencing the genomes of 1000 actinobacteria strains.</title>
        <authorList>
            <person name="Klenk H.-P."/>
        </authorList>
    </citation>
    <scope>NUCLEOTIDE SEQUENCE [LARGE SCALE GENOMIC DNA]</scope>
    <source>
        <strain evidence="1 2">DSM 18239</strain>
    </source>
</reference>
<name>A0ABS2M7T8_9ACTN</name>
<dbReference type="Gene3D" id="3.30.530.20">
    <property type="match status" value="1"/>
</dbReference>
<keyword evidence="2" id="KW-1185">Reference proteome</keyword>
<sequence length="164" mass="17178">MKFTHELTYDASPAEVYAMLSDPAFREEVCRAQQVVSAEVTLTPRDAGGFHLVVDQVQDTAGLPSIARRITGDTTQAVVEEDWSSRSGGTVSVTSPGRPTSATGTVVLEAVGPGAAGTREVVELDVKVKVPLVGGRLEALMADNIKSGLEVEQGVGTAWLAGVR</sequence>
<dbReference type="RefSeq" id="WP_193669093.1">
    <property type="nucleotide sequence ID" value="NZ_JACDTV010000007.1"/>
</dbReference>
<evidence type="ECO:0000313" key="1">
    <source>
        <dbReference type="EMBL" id="MBM7507252.1"/>
    </source>
</evidence>
<dbReference type="SUPFAM" id="SSF55961">
    <property type="entry name" value="Bet v1-like"/>
    <property type="match status" value="1"/>
</dbReference>
<dbReference type="InterPro" id="IPR023393">
    <property type="entry name" value="START-like_dom_sf"/>
</dbReference>
<dbReference type="Proteomes" id="UP000732378">
    <property type="component" value="Unassembled WGS sequence"/>
</dbReference>
<evidence type="ECO:0008006" key="3">
    <source>
        <dbReference type="Google" id="ProtNLM"/>
    </source>
</evidence>
<dbReference type="EMBL" id="JAFBBZ010000001">
    <property type="protein sequence ID" value="MBM7507252.1"/>
    <property type="molecule type" value="Genomic_DNA"/>
</dbReference>
<evidence type="ECO:0000313" key="2">
    <source>
        <dbReference type="Proteomes" id="UP000732378"/>
    </source>
</evidence>